<protein>
    <recommendedName>
        <fullName evidence="1">Amidohydrolase-related domain-containing protein</fullName>
    </recommendedName>
</protein>
<comment type="caution">
    <text evidence="2">The sequence shown here is derived from an EMBL/GenBank/DDBJ whole genome shotgun (WGS) entry which is preliminary data.</text>
</comment>
<dbReference type="InterPro" id="IPR052358">
    <property type="entry name" value="Aro_Compnd_Degr_Hydrolases"/>
</dbReference>
<name>A0A8H4PN00_9HYPO</name>
<sequence length="285" mass="31450">MPAGAWDSHLHVTDPERFPPLPGAQYTPGVNTVWDNAVFERGMRCERVVLVQPSIYGADNTLLIDSLKAYGPRRARAVVVLDAAAANNSALLREWHALGVRGVRVNVQSGGVAEPPGRLEQRLRQDAGAIKPLNWVLQLYTPMAAIPSLADLLPELGVRVVFDHLGAPALSSGAADSPAANLQTLAGFDALVHLLGKGNTWVKISGPYRMSRELSDLEFSDLDPIIKELFRVAPSRLVYGSDWPHTRFEGLDIKPWTRHLLNMTRDDDELRRKLFTDNARELWGA</sequence>
<organism evidence="2 3">
    <name type="scientific">Ophiocordyceps sinensis</name>
    <dbReference type="NCBI Taxonomy" id="72228"/>
    <lineage>
        <taxon>Eukaryota</taxon>
        <taxon>Fungi</taxon>
        <taxon>Dikarya</taxon>
        <taxon>Ascomycota</taxon>
        <taxon>Pezizomycotina</taxon>
        <taxon>Sordariomycetes</taxon>
        <taxon>Hypocreomycetidae</taxon>
        <taxon>Hypocreales</taxon>
        <taxon>Ophiocordycipitaceae</taxon>
        <taxon>Ophiocordyceps</taxon>
    </lineage>
</organism>
<dbReference type="EMBL" id="JAAVMX010000007">
    <property type="protein sequence ID" value="KAF4506349.1"/>
    <property type="molecule type" value="Genomic_DNA"/>
</dbReference>
<gene>
    <name evidence="2" type="ORF">G6O67_006445</name>
</gene>
<dbReference type="Gene3D" id="3.20.20.140">
    <property type="entry name" value="Metal-dependent hydrolases"/>
    <property type="match status" value="1"/>
</dbReference>
<dbReference type="AlphaFoldDB" id="A0A8H4PN00"/>
<evidence type="ECO:0000313" key="3">
    <source>
        <dbReference type="Proteomes" id="UP000557566"/>
    </source>
</evidence>
<evidence type="ECO:0000313" key="2">
    <source>
        <dbReference type="EMBL" id="KAF4506349.1"/>
    </source>
</evidence>
<dbReference type="Pfam" id="PF04909">
    <property type="entry name" value="Amidohydro_2"/>
    <property type="match status" value="1"/>
</dbReference>
<reference evidence="2 3" key="1">
    <citation type="journal article" date="2020" name="Genome Biol. Evol.">
        <title>A new high-quality draft genome assembly of the Chinese cordyceps Ophiocordyceps sinensis.</title>
        <authorList>
            <person name="Shu R."/>
            <person name="Zhang J."/>
            <person name="Meng Q."/>
            <person name="Zhang H."/>
            <person name="Zhou G."/>
            <person name="Li M."/>
            <person name="Wu P."/>
            <person name="Zhao Y."/>
            <person name="Chen C."/>
            <person name="Qin Q."/>
        </authorList>
    </citation>
    <scope>NUCLEOTIDE SEQUENCE [LARGE SCALE GENOMIC DNA]</scope>
    <source>
        <strain evidence="2 3">IOZ07</strain>
    </source>
</reference>
<dbReference type="PANTHER" id="PTHR35563:SF2">
    <property type="entry name" value="BARREL METAL-DEPENDENT HYDROLASE, PUTATIVE (AFU_ORTHOLOGUE AFUA_1G16240)-RELATED"/>
    <property type="match status" value="1"/>
</dbReference>
<accession>A0A8H4PN00</accession>
<keyword evidence="3" id="KW-1185">Reference proteome</keyword>
<dbReference type="OrthoDB" id="2135488at2759"/>
<dbReference type="InterPro" id="IPR032466">
    <property type="entry name" value="Metal_Hydrolase"/>
</dbReference>
<evidence type="ECO:0000259" key="1">
    <source>
        <dbReference type="Pfam" id="PF04909"/>
    </source>
</evidence>
<dbReference type="Proteomes" id="UP000557566">
    <property type="component" value="Unassembled WGS sequence"/>
</dbReference>
<dbReference type="PANTHER" id="PTHR35563">
    <property type="entry name" value="BARREL METAL-DEPENDENT HYDROLASE, PUTATIVE (AFU_ORTHOLOGUE AFUA_1G16240)-RELATED"/>
    <property type="match status" value="1"/>
</dbReference>
<proteinExistence type="predicted"/>
<dbReference type="InterPro" id="IPR006680">
    <property type="entry name" value="Amidohydro-rel"/>
</dbReference>
<dbReference type="GO" id="GO:0016787">
    <property type="term" value="F:hydrolase activity"/>
    <property type="evidence" value="ECO:0007669"/>
    <property type="project" value="InterPro"/>
</dbReference>
<dbReference type="SUPFAM" id="SSF51556">
    <property type="entry name" value="Metallo-dependent hydrolases"/>
    <property type="match status" value="1"/>
</dbReference>
<feature type="domain" description="Amidohydrolase-related" evidence="1">
    <location>
        <begin position="6"/>
        <end position="284"/>
    </location>
</feature>